<reference evidence="4" key="1">
    <citation type="journal article" date="2019" name="bioRxiv">
        <title>The Genome of the Zebra Mussel, Dreissena polymorpha: A Resource for Invasive Species Research.</title>
        <authorList>
            <person name="McCartney M.A."/>
            <person name="Auch B."/>
            <person name="Kono T."/>
            <person name="Mallez S."/>
            <person name="Zhang Y."/>
            <person name="Obille A."/>
            <person name="Becker A."/>
            <person name="Abrahante J.E."/>
            <person name="Garbe J."/>
            <person name="Badalamenti J.P."/>
            <person name="Herman A."/>
            <person name="Mangelson H."/>
            <person name="Liachko I."/>
            <person name="Sullivan S."/>
            <person name="Sone E.D."/>
            <person name="Koren S."/>
            <person name="Silverstein K.A.T."/>
            <person name="Beckman K.B."/>
            <person name="Gohl D.M."/>
        </authorList>
    </citation>
    <scope>NUCLEOTIDE SEQUENCE</scope>
    <source>
        <strain evidence="4">Duluth1</strain>
        <tissue evidence="4">Whole animal</tissue>
    </source>
</reference>
<evidence type="ECO:0000313" key="5">
    <source>
        <dbReference type="Proteomes" id="UP000828390"/>
    </source>
</evidence>
<accession>A0A9D4IJD7</accession>
<evidence type="ECO:0000313" key="4">
    <source>
        <dbReference type="EMBL" id="KAH3776465.1"/>
    </source>
</evidence>
<dbReference type="Gene3D" id="3.90.1750.10">
    <property type="entry name" value="Hect, E3 ligase catalytic domains"/>
    <property type="match status" value="1"/>
</dbReference>
<comment type="caution">
    <text evidence="4">The sequence shown here is derived from an EMBL/GenBank/DDBJ whole genome shotgun (WGS) entry which is preliminary data.</text>
</comment>
<dbReference type="Proteomes" id="UP000828390">
    <property type="component" value="Unassembled WGS sequence"/>
</dbReference>
<feature type="domain" description="HECT" evidence="3">
    <location>
        <begin position="99"/>
        <end position="134"/>
    </location>
</feature>
<keyword evidence="5" id="KW-1185">Reference proteome</keyword>
<dbReference type="EMBL" id="JAIWYP010000009">
    <property type="protein sequence ID" value="KAH3776465.1"/>
    <property type="molecule type" value="Genomic_DNA"/>
</dbReference>
<dbReference type="InterPro" id="IPR000569">
    <property type="entry name" value="HECT_dom"/>
</dbReference>
<dbReference type="AlphaFoldDB" id="A0A9D4IJD7"/>
<dbReference type="SUPFAM" id="SSF56204">
    <property type="entry name" value="Hect, E3 ligase catalytic domain"/>
    <property type="match status" value="1"/>
</dbReference>
<gene>
    <name evidence="4" type="ORF">DPMN_177890</name>
</gene>
<dbReference type="PROSITE" id="PS50237">
    <property type="entry name" value="HECT"/>
    <property type="match status" value="1"/>
</dbReference>
<evidence type="ECO:0000259" key="3">
    <source>
        <dbReference type="PROSITE" id="PS50237"/>
    </source>
</evidence>
<comment type="caution">
    <text evidence="2">Lacks conserved residue(s) required for the propagation of feature annotation.</text>
</comment>
<organism evidence="4 5">
    <name type="scientific">Dreissena polymorpha</name>
    <name type="common">Zebra mussel</name>
    <name type="synonym">Mytilus polymorpha</name>
    <dbReference type="NCBI Taxonomy" id="45954"/>
    <lineage>
        <taxon>Eukaryota</taxon>
        <taxon>Metazoa</taxon>
        <taxon>Spiralia</taxon>
        <taxon>Lophotrochozoa</taxon>
        <taxon>Mollusca</taxon>
        <taxon>Bivalvia</taxon>
        <taxon>Autobranchia</taxon>
        <taxon>Heteroconchia</taxon>
        <taxon>Euheterodonta</taxon>
        <taxon>Imparidentia</taxon>
        <taxon>Neoheterodontei</taxon>
        <taxon>Myida</taxon>
        <taxon>Dreissenoidea</taxon>
        <taxon>Dreissenidae</taxon>
        <taxon>Dreissena</taxon>
    </lineage>
</organism>
<evidence type="ECO:0000256" key="2">
    <source>
        <dbReference type="PROSITE-ProRule" id="PRU00104"/>
    </source>
</evidence>
<dbReference type="InterPro" id="IPR035983">
    <property type="entry name" value="Hect_E3_ubiquitin_ligase"/>
</dbReference>
<protein>
    <recommendedName>
        <fullName evidence="3">HECT domain-containing protein</fullName>
    </recommendedName>
</protein>
<name>A0A9D4IJD7_DREPO</name>
<evidence type="ECO:0000256" key="1">
    <source>
        <dbReference type="ARBA" id="ARBA00022786"/>
    </source>
</evidence>
<dbReference type="GO" id="GO:0004842">
    <property type="term" value="F:ubiquitin-protein transferase activity"/>
    <property type="evidence" value="ECO:0007669"/>
    <property type="project" value="InterPro"/>
</dbReference>
<sequence length="244" mass="27325">MCMCACAGCVKRVCAGARVCQSILPEIEILDSEDEEIQSALLEPMQHQEPRTISDDSTEPSVADVLHEFRNRYIKDYHTNCVITRSKPLNGAIRLLEKTTVKLQNKLFVKFSEEIGEDHGGPRREFFRLAIAELGGSKFFEGPDGAKVFRHDLQLVEKGQYRIVGRLLAMSLAQDGPGFHWLNKQLFAMMTGREGETTAADEITDPNIKECPPAPEAALCEDQEYVPALLLTLLNRRKKVGTSF</sequence>
<keyword evidence="1 2" id="KW-0833">Ubl conjugation pathway</keyword>
<reference evidence="4" key="2">
    <citation type="submission" date="2020-11" db="EMBL/GenBank/DDBJ databases">
        <authorList>
            <person name="McCartney M.A."/>
            <person name="Auch B."/>
            <person name="Kono T."/>
            <person name="Mallez S."/>
            <person name="Becker A."/>
            <person name="Gohl D.M."/>
            <person name="Silverstein K.A.T."/>
            <person name="Koren S."/>
            <person name="Bechman K.B."/>
            <person name="Herman A."/>
            <person name="Abrahante J.E."/>
            <person name="Garbe J."/>
        </authorList>
    </citation>
    <scope>NUCLEOTIDE SEQUENCE</scope>
    <source>
        <strain evidence="4">Duluth1</strain>
        <tissue evidence="4">Whole animal</tissue>
    </source>
</reference>
<proteinExistence type="predicted"/>